<proteinExistence type="predicted"/>
<name>A0A4Q7WSF2_9ACTN</name>
<dbReference type="RefSeq" id="WP_130445604.1">
    <property type="nucleotide sequence ID" value="NZ_SHKR01000013.1"/>
</dbReference>
<evidence type="ECO:0000313" key="2">
    <source>
        <dbReference type="Proteomes" id="UP000292027"/>
    </source>
</evidence>
<dbReference type="EMBL" id="SHKR01000013">
    <property type="protein sequence ID" value="RZU13334.1"/>
    <property type="molecule type" value="Genomic_DNA"/>
</dbReference>
<organism evidence="1 2">
    <name type="scientific">Kribbella rubisoli</name>
    <dbReference type="NCBI Taxonomy" id="3075929"/>
    <lineage>
        <taxon>Bacteria</taxon>
        <taxon>Bacillati</taxon>
        <taxon>Actinomycetota</taxon>
        <taxon>Actinomycetes</taxon>
        <taxon>Propionibacteriales</taxon>
        <taxon>Kribbellaceae</taxon>
        <taxon>Kribbella</taxon>
    </lineage>
</organism>
<reference evidence="1 2" key="1">
    <citation type="journal article" date="2015" name="Stand. Genomic Sci.">
        <title>Genomic Encyclopedia of Bacterial and Archaeal Type Strains, Phase III: the genomes of soil and plant-associated and newly described type strains.</title>
        <authorList>
            <person name="Whitman W.B."/>
            <person name="Woyke T."/>
            <person name="Klenk H.P."/>
            <person name="Zhou Y."/>
            <person name="Lilburn T.G."/>
            <person name="Beck B.J."/>
            <person name="De Vos P."/>
            <person name="Vandamme P."/>
            <person name="Eisen J.A."/>
            <person name="Garrity G."/>
            <person name="Hugenholtz P."/>
            <person name="Kyrpides N.C."/>
        </authorList>
    </citation>
    <scope>NUCLEOTIDE SEQUENCE [LARGE SCALE GENOMIC DNA]</scope>
    <source>
        <strain evidence="1 2">VKM Ac-2540</strain>
    </source>
</reference>
<comment type="caution">
    <text evidence="1">The sequence shown here is derived from an EMBL/GenBank/DDBJ whole genome shotgun (WGS) entry which is preliminary data.</text>
</comment>
<evidence type="ECO:0000313" key="1">
    <source>
        <dbReference type="EMBL" id="RZU13334.1"/>
    </source>
</evidence>
<dbReference type="OrthoDB" id="3809656at2"/>
<dbReference type="Proteomes" id="UP000292027">
    <property type="component" value="Unassembled WGS sequence"/>
</dbReference>
<dbReference type="AlphaFoldDB" id="A0A4Q7WSF2"/>
<gene>
    <name evidence="1" type="ORF">EV645_4173</name>
</gene>
<keyword evidence="2" id="KW-1185">Reference proteome</keyword>
<protein>
    <submittedName>
        <fullName evidence="1">Uncharacterized protein</fullName>
    </submittedName>
</protein>
<sequence>MALIQGIPGEFEPQPWGEAILRSRELLLLRIARRPPDHEVRLPGLATAPLHVVEDHTGRALTWRHDGDDLVVRLPDSGESPVVRVALQGKLRIVPQDTVTANADGVWDLTPTGAKAHLVARRAMDVAVRFVGMAEPDSQHHIRLARRRYGVTGQQLTRTTIGPFPMPALRVVPLAIPIGVRRVLVAQVGTVLASIHPGRDEVTVVVTNFGRTPARGEVELPLPSDWSATEQAWTFDGLEGGRSVGWATRVAGPPGRHELRVRLEAGRRSASSPYVVAL</sequence>
<accession>A0A4Q7WSF2</accession>